<organism evidence="5">
    <name type="scientific">uncultured soil bacterium</name>
    <dbReference type="NCBI Taxonomy" id="164851"/>
    <lineage>
        <taxon>Bacteria</taxon>
        <taxon>environmental samples</taxon>
    </lineage>
</organism>
<name>E2D2I6_9BACT</name>
<protein>
    <submittedName>
        <fullName evidence="5">Acyl carrier protein</fullName>
    </submittedName>
</protein>
<reference evidence="5" key="1">
    <citation type="journal article" date="2010" name="Biopolymers">
        <title>Cloning large natural product gene clusters from the environment: piecing environmental DNA gene clusters back together with TAR.</title>
        <authorList>
            <person name="Kim J.H."/>
            <person name="Feng Z."/>
            <person name="Bauer J.D."/>
            <person name="Kallifidas D."/>
            <person name="Calle P.Y."/>
            <person name="Brady S.F."/>
        </authorList>
    </citation>
    <scope>NUCLEOTIDE SEQUENCE</scope>
</reference>
<evidence type="ECO:0000259" key="4">
    <source>
        <dbReference type="PROSITE" id="PS50075"/>
    </source>
</evidence>
<dbReference type="InterPro" id="IPR036736">
    <property type="entry name" value="ACP-like_sf"/>
</dbReference>
<sequence length="145" mass="15223">MTIDDLRGLLASCAGEDEVPGDISDISFEELGYDSLALIETAAALKRDRGVVIPDDLVTEAQTPSELLELINDSGLLLGFGCPLVQPEPDLLGGVGAPTPLTTGDDHAGGRDTDETGDAKDLPQPHLRSLQRCLTVRSASTRPST</sequence>
<evidence type="ECO:0000256" key="2">
    <source>
        <dbReference type="ARBA" id="ARBA00022553"/>
    </source>
</evidence>
<dbReference type="InterPro" id="IPR006162">
    <property type="entry name" value="Ppantetheine_attach_site"/>
</dbReference>
<feature type="compositionally biased region" description="Basic and acidic residues" evidence="3">
    <location>
        <begin position="104"/>
        <end position="123"/>
    </location>
</feature>
<keyword evidence="1" id="KW-0596">Phosphopantetheine</keyword>
<dbReference type="Pfam" id="PF00550">
    <property type="entry name" value="PP-binding"/>
    <property type="match status" value="1"/>
</dbReference>
<evidence type="ECO:0000256" key="1">
    <source>
        <dbReference type="ARBA" id="ARBA00022450"/>
    </source>
</evidence>
<keyword evidence="2" id="KW-0597">Phosphoprotein</keyword>
<feature type="domain" description="Carrier" evidence="4">
    <location>
        <begin position="1"/>
        <end position="75"/>
    </location>
</feature>
<dbReference type="AlphaFoldDB" id="E2D2I6"/>
<dbReference type="InterPro" id="IPR009081">
    <property type="entry name" value="PP-bd_ACP"/>
</dbReference>
<dbReference type="Gene3D" id="1.10.1200.10">
    <property type="entry name" value="ACP-like"/>
    <property type="match status" value="1"/>
</dbReference>
<proteinExistence type="predicted"/>
<dbReference type="SUPFAM" id="SSF47336">
    <property type="entry name" value="ACP-like"/>
    <property type="match status" value="1"/>
</dbReference>
<evidence type="ECO:0000256" key="3">
    <source>
        <dbReference type="SAM" id="MobiDB-lite"/>
    </source>
</evidence>
<dbReference type="EMBL" id="GQ475283">
    <property type="protein sequence ID" value="ADK54850.1"/>
    <property type="molecule type" value="Genomic_DNA"/>
</dbReference>
<accession>E2D2I6</accession>
<feature type="region of interest" description="Disordered" evidence="3">
    <location>
        <begin position="91"/>
        <end position="145"/>
    </location>
</feature>
<dbReference type="PROSITE" id="PS00012">
    <property type="entry name" value="PHOSPHOPANTETHEINE"/>
    <property type="match status" value="1"/>
</dbReference>
<dbReference type="PROSITE" id="PS50075">
    <property type="entry name" value="CARRIER"/>
    <property type="match status" value="1"/>
</dbReference>
<evidence type="ECO:0000313" key="5">
    <source>
        <dbReference type="EMBL" id="ADK54850.1"/>
    </source>
</evidence>